<keyword evidence="4" id="KW-0442">Lipid degradation</keyword>
<evidence type="ECO:0000256" key="5">
    <source>
        <dbReference type="ARBA" id="ARBA00023277"/>
    </source>
</evidence>
<dbReference type="GO" id="GO:0009313">
    <property type="term" value="P:oligosaccharide catabolic process"/>
    <property type="evidence" value="ECO:0000318"/>
    <property type="project" value="GO_Central"/>
</dbReference>
<dbReference type="EC" id="3.2.1.18" evidence="3"/>
<sequence length="376" mass="42071">MKDEKPKKKVLFKSGPNGPVYRIPSLLYIEQEKKKTFLAFAERRKNADDASAEYLVMRKGVWENGSVKWGKVEELKGIGMKNNRTMNPCPVYDKETKELFLFFNCIPEGVSESDMKTWGNQSKMCYVTSRDYGKTWSRVKNITGATIDINKLATVFVAPGHGIQTRHLECWDLIIPAYVYVAGSWDTQLKGVKAHSFYLYSKDHGNSWRVSERIICYETGECELAEITGNHGELMLYCNARSTCGKRIEAQAEIGGTFASANESTTLPEYGGGCMGSVVSFPGKGQEGTHRLLYSHPTKEERNDLGIYLNRMDSKPWSDPKIIYEGPSAYSDLAYCQGTDTVAILFECGKKTPYEEIGFCSLPLNDVLSACSTTAV</sequence>
<dbReference type="OrthoDB" id="2739686at2759"/>
<reference evidence="8" key="1">
    <citation type="submission" date="2009-11" db="EMBL/GenBank/DDBJ databases">
        <authorList>
            <consortium name="US DOE Joint Genome Institute (JGI-PGF)"/>
            <person name="Ottilar R."/>
            <person name="Schmutz J."/>
            <person name="Salamov A."/>
            <person name="Cheng J.F."/>
            <person name="Lucas S."/>
            <person name="Pitluck S."/>
            <person name="Gundlach H."/>
            <person name="Guo Y."/>
            <person name="Haberer G."/>
            <person name="Nasrallah J."/>
            <person name="Mayer K.F.X."/>
            <person name="van de Peer Y."/>
            <person name="Weigel D."/>
            <person name="Grigoriev I.V."/>
        </authorList>
    </citation>
    <scope>NUCLEOTIDE SEQUENCE</scope>
    <source>
        <strain evidence="8">Nigerian</strain>
    </source>
</reference>
<proteinExistence type="inferred from homology"/>
<evidence type="ECO:0000256" key="4">
    <source>
        <dbReference type="ARBA" id="ARBA00022963"/>
    </source>
</evidence>
<evidence type="ECO:0000313" key="8">
    <source>
        <dbReference type="EMBL" id="OCA17693.1"/>
    </source>
</evidence>
<feature type="domain" description="Sialidase" evidence="7">
    <location>
        <begin position="37"/>
        <end position="338"/>
    </location>
</feature>
<dbReference type="Ensembl" id="ENSXETT00000078628">
    <property type="protein sequence ID" value="ENSXETP00000066668"/>
    <property type="gene ID" value="ENSXETG00000040494"/>
</dbReference>
<evidence type="ECO:0000313" key="11">
    <source>
        <dbReference type="RefSeq" id="XP_002942456.2"/>
    </source>
</evidence>
<evidence type="ECO:0000313" key="10">
    <source>
        <dbReference type="Proteomes" id="UP000008143"/>
    </source>
</evidence>
<keyword evidence="6" id="KW-0378">Hydrolase</keyword>
<dbReference type="GeneTree" id="ENSGT00950000182944"/>
<keyword evidence="4" id="KW-0443">Lipid metabolism</keyword>
<reference evidence="8 9" key="2">
    <citation type="journal article" date="2010" name="Science">
        <title>The genome of the Western clawed frog Xenopus tropicalis.</title>
        <authorList>
            <person name="Hellsten U."/>
            <person name="Harland R.M."/>
            <person name="Gilchrist M.J."/>
            <person name="Hendrix D."/>
            <person name="Jurka J."/>
            <person name="Kapitonov V."/>
            <person name="Ovcharenko I."/>
            <person name="Putnam N.H."/>
            <person name="Shu S."/>
            <person name="Taher L."/>
            <person name="Blitz I.L."/>
            <person name="Blumberg B."/>
            <person name="Dichmann D.S."/>
            <person name="Dubchak I."/>
            <person name="Amaya E."/>
            <person name="Detter J.C."/>
            <person name="Fletcher R."/>
            <person name="Gerhard D.S."/>
            <person name="Goodstein D."/>
            <person name="Graves T."/>
            <person name="Grigoriev I.V."/>
            <person name="Grimwood J."/>
            <person name="Kawashima T."/>
            <person name="Lindquist E."/>
            <person name="Lucas S.M."/>
            <person name="Mead P.E."/>
            <person name="Mitros T."/>
            <person name="Ogino H."/>
            <person name="Ohta Y."/>
            <person name="Poliakov A.V."/>
            <person name="Pollet N."/>
            <person name="Robert J."/>
            <person name="Salamov A."/>
            <person name="Sater A.K."/>
            <person name="Schmutz J."/>
            <person name="Terry A."/>
            <person name="Vize P.D."/>
            <person name="Warren W.C."/>
            <person name="Wells D."/>
            <person name="Wills A."/>
            <person name="Wilson R.K."/>
            <person name="Zimmerman L.B."/>
            <person name="Zorn A.M."/>
            <person name="Grainger R."/>
            <person name="Grammer T."/>
            <person name="Khokha M.K."/>
            <person name="Richardson P.M."/>
            <person name="Rokhsar D.S."/>
        </authorList>
    </citation>
    <scope>NUCLEOTIDE SEQUENCE [LARGE SCALE GENOMIC DNA]</scope>
    <source>
        <strain evidence="8 9">Nigerian</strain>
    </source>
</reference>
<accession>A0A6I8QB97</accession>
<dbReference type="AlphaFoldDB" id="A0A1B8Y474"/>
<dbReference type="OMA" id="DPTAWSK"/>
<dbReference type="CTD" id="445250"/>
<dbReference type="GO" id="GO:0005737">
    <property type="term" value="C:cytoplasm"/>
    <property type="evidence" value="ECO:0000318"/>
    <property type="project" value="GO_Central"/>
</dbReference>
<dbReference type="CDD" id="cd15482">
    <property type="entry name" value="Sialidase_non-viral"/>
    <property type="match status" value="1"/>
</dbReference>
<reference evidence="9" key="4">
    <citation type="submission" date="2020-05" db="UniProtKB">
        <authorList>
            <consortium name="Ensembl"/>
        </authorList>
    </citation>
    <scope>IDENTIFICATION</scope>
</reference>
<accession>A0A1B8Y474</accession>
<dbReference type="Proteomes" id="UP000008143">
    <property type="component" value="Chromosome 2"/>
</dbReference>
<reference evidence="8" key="3">
    <citation type="submission" date="2016-05" db="EMBL/GenBank/DDBJ databases">
        <title>WGS assembly of Xenopus tropicalis.</title>
        <authorList>
            <person name="Sessions A."/>
            <person name="Jenkins J."/>
            <person name="Mitros T."/>
            <person name="Lyons J.T."/>
            <person name="Dichmann D.S."/>
            <person name="Robert J."/>
            <person name="Harland R.M."/>
            <person name="Rokhsar D.S."/>
        </authorList>
    </citation>
    <scope>NUCLEOTIDE SEQUENCE</scope>
    <source>
        <strain evidence="8">Nigerian</strain>
    </source>
</reference>
<dbReference type="RefSeq" id="XP_002942456.2">
    <property type="nucleotide sequence ID" value="XM_002942410.5"/>
</dbReference>
<dbReference type="EMBL" id="KV460477">
    <property type="protein sequence ID" value="OCA17693.1"/>
    <property type="molecule type" value="Genomic_DNA"/>
</dbReference>
<dbReference type="Xenbase" id="XB-GENE-22061928">
    <property type="gene designation" value="neu3.2"/>
</dbReference>
<evidence type="ECO:0000256" key="6">
    <source>
        <dbReference type="ARBA" id="ARBA00023295"/>
    </source>
</evidence>
<dbReference type="Bgee" id="ENSXETG00000040494">
    <property type="expression patterns" value="Expressed in heart"/>
</dbReference>
<evidence type="ECO:0000256" key="1">
    <source>
        <dbReference type="ARBA" id="ARBA00000427"/>
    </source>
</evidence>
<dbReference type="FunFam" id="2.120.10.10:FF:000011">
    <property type="entry name" value="Sialidase 3b"/>
    <property type="match status" value="1"/>
</dbReference>
<dbReference type="SUPFAM" id="SSF50939">
    <property type="entry name" value="Sialidases"/>
    <property type="match status" value="1"/>
</dbReference>
<reference evidence="11" key="5">
    <citation type="submission" date="2025-04" db="UniProtKB">
        <authorList>
            <consortium name="RefSeq"/>
        </authorList>
    </citation>
    <scope>IDENTIFICATION</scope>
    <source>
        <strain evidence="11">Nigerian</strain>
        <tissue evidence="11">Liver and blood</tissue>
    </source>
</reference>
<dbReference type="GeneID" id="100496083"/>
<dbReference type="PANTHER" id="PTHR10628">
    <property type="entry name" value="SIALIDASE"/>
    <property type="match status" value="1"/>
</dbReference>
<evidence type="ECO:0000313" key="9">
    <source>
        <dbReference type="Ensembl" id="ENSXETP00000066668"/>
    </source>
</evidence>
<dbReference type="GO" id="GO:0005764">
    <property type="term" value="C:lysosome"/>
    <property type="evidence" value="ECO:0000318"/>
    <property type="project" value="GO_Central"/>
</dbReference>
<dbReference type="InterPro" id="IPR026856">
    <property type="entry name" value="Sialidase_fam"/>
</dbReference>
<keyword evidence="10" id="KW-1185">Reference proteome</keyword>
<protein>
    <recommendedName>
        <fullName evidence="3">exo-alpha-sialidase</fullName>
        <ecNumber evidence="3">3.2.1.18</ecNumber>
    </recommendedName>
</protein>
<dbReference type="PANTHER" id="PTHR10628:SF29">
    <property type="entry name" value="EXO-ALPHA-SIALIDASE"/>
    <property type="match status" value="1"/>
</dbReference>
<evidence type="ECO:0000313" key="12">
    <source>
        <dbReference type="Xenbase" id="XB-GENE-22061928"/>
    </source>
</evidence>
<evidence type="ECO:0000256" key="3">
    <source>
        <dbReference type="ARBA" id="ARBA00012733"/>
    </source>
</evidence>
<dbReference type="InterPro" id="IPR036278">
    <property type="entry name" value="Sialidase_sf"/>
</dbReference>
<dbReference type="Pfam" id="PF13088">
    <property type="entry name" value="BNR_2"/>
    <property type="match status" value="1"/>
</dbReference>
<comment type="similarity">
    <text evidence="2">Belongs to the glycosyl hydrolase 33 family.</text>
</comment>
<dbReference type="GO" id="GO:0006689">
    <property type="term" value="P:ganglioside catabolic process"/>
    <property type="evidence" value="ECO:0000318"/>
    <property type="project" value="GO_Central"/>
</dbReference>
<dbReference type="KEGG" id="xtr:100496083"/>
<gene>
    <name evidence="9 11 12" type="primary">neu3.2</name>
    <name evidence="12" type="synonym">neu3</name>
    <name evidence="8" type="ORF">XENTR_v90026768mg</name>
</gene>
<keyword evidence="5" id="KW-0119">Carbohydrate metabolism</keyword>
<dbReference type="AGR" id="Xenbase:XB-GENE-22061928"/>
<keyword evidence="6" id="KW-0326">Glycosidase</keyword>
<dbReference type="GO" id="GO:0016020">
    <property type="term" value="C:membrane"/>
    <property type="evidence" value="ECO:0000318"/>
    <property type="project" value="GO_Central"/>
</dbReference>
<evidence type="ECO:0000259" key="7">
    <source>
        <dbReference type="Pfam" id="PF13088"/>
    </source>
</evidence>
<comment type="catalytic activity">
    <reaction evidence="1">
        <text>Hydrolysis of alpha-(2-&gt;3)-, alpha-(2-&gt;6)-, alpha-(2-&gt;8)- glycosidic linkages of terminal sialic acid residues in oligosaccharides, glycoproteins, glycolipids, colominic acid and synthetic substrates.</text>
        <dbReference type="EC" id="3.2.1.18"/>
    </reaction>
</comment>
<dbReference type="Gene3D" id="2.120.10.10">
    <property type="match status" value="1"/>
</dbReference>
<evidence type="ECO:0000256" key="2">
    <source>
        <dbReference type="ARBA" id="ARBA00009348"/>
    </source>
</evidence>
<organism evidence="8">
    <name type="scientific">Xenopus tropicalis</name>
    <name type="common">Western clawed frog</name>
    <name type="synonym">Silurana tropicalis</name>
    <dbReference type="NCBI Taxonomy" id="8364"/>
    <lineage>
        <taxon>Eukaryota</taxon>
        <taxon>Metazoa</taxon>
        <taxon>Chordata</taxon>
        <taxon>Craniata</taxon>
        <taxon>Vertebrata</taxon>
        <taxon>Euteleostomi</taxon>
        <taxon>Amphibia</taxon>
        <taxon>Batrachia</taxon>
        <taxon>Anura</taxon>
        <taxon>Pipoidea</taxon>
        <taxon>Pipidae</taxon>
        <taxon>Xenopodinae</taxon>
        <taxon>Xenopus</taxon>
        <taxon>Silurana</taxon>
    </lineage>
</organism>
<dbReference type="InterPro" id="IPR011040">
    <property type="entry name" value="Sialidase"/>
</dbReference>
<dbReference type="GO" id="GO:0004308">
    <property type="term" value="F:exo-alpha-sialidase activity"/>
    <property type="evidence" value="ECO:0000318"/>
    <property type="project" value="GO_Central"/>
</dbReference>
<name>A0A1B8Y474_XENTR</name>